<evidence type="ECO:0000259" key="3">
    <source>
        <dbReference type="PROSITE" id="PS50113"/>
    </source>
</evidence>
<keyword evidence="1" id="KW-0812">Transmembrane</keyword>
<feature type="transmembrane region" description="Helical" evidence="1">
    <location>
        <begin position="295"/>
        <end position="316"/>
    </location>
</feature>
<dbReference type="AlphaFoldDB" id="Q133Q6"/>
<dbReference type="InterPro" id="IPR052155">
    <property type="entry name" value="Biofilm_reg_signaling"/>
</dbReference>
<dbReference type="NCBIfam" id="TIGR00254">
    <property type="entry name" value="GGDEF"/>
    <property type="match status" value="1"/>
</dbReference>
<dbReference type="GO" id="GO:0003824">
    <property type="term" value="F:catalytic activity"/>
    <property type="evidence" value="ECO:0007669"/>
    <property type="project" value="UniProtKB-ARBA"/>
</dbReference>
<dbReference type="Pfam" id="PF13426">
    <property type="entry name" value="PAS_9"/>
    <property type="match status" value="1"/>
</dbReference>
<feature type="domain" description="PAC" evidence="3">
    <location>
        <begin position="402"/>
        <end position="454"/>
    </location>
</feature>
<dbReference type="FunFam" id="3.30.70.270:FF:000001">
    <property type="entry name" value="Diguanylate cyclase domain protein"/>
    <property type="match status" value="1"/>
</dbReference>
<dbReference type="PANTHER" id="PTHR44757">
    <property type="entry name" value="DIGUANYLATE CYCLASE DGCP"/>
    <property type="match status" value="1"/>
</dbReference>
<dbReference type="STRING" id="316057.RPD_3460"/>
<dbReference type="SMART" id="SM00267">
    <property type="entry name" value="GGDEF"/>
    <property type="match status" value="1"/>
</dbReference>
<dbReference type="CDD" id="cd00130">
    <property type="entry name" value="PAS"/>
    <property type="match status" value="1"/>
</dbReference>
<dbReference type="NCBIfam" id="TIGR00229">
    <property type="entry name" value="sensory_box"/>
    <property type="match status" value="1"/>
</dbReference>
<feature type="transmembrane region" description="Helical" evidence="1">
    <location>
        <begin position="20"/>
        <end position="39"/>
    </location>
</feature>
<dbReference type="CDD" id="cd12915">
    <property type="entry name" value="PDC2_DGC_like"/>
    <property type="match status" value="1"/>
</dbReference>
<dbReference type="SMART" id="SM00091">
    <property type="entry name" value="PAS"/>
    <property type="match status" value="1"/>
</dbReference>
<dbReference type="Gene3D" id="3.30.70.270">
    <property type="match status" value="1"/>
</dbReference>
<dbReference type="Proteomes" id="UP000001818">
    <property type="component" value="Chromosome"/>
</dbReference>
<keyword evidence="1" id="KW-0472">Membrane</keyword>
<evidence type="ECO:0000313" key="6">
    <source>
        <dbReference type="Proteomes" id="UP000001818"/>
    </source>
</evidence>
<dbReference type="PROSITE" id="PS50113">
    <property type="entry name" value="PAC"/>
    <property type="match status" value="1"/>
</dbReference>
<name>Q133Q6_RHOPS</name>
<dbReference type="InterPro" id="IPR000014">
    <property type="entry name" value="PAS"/>
</dbReference>
<dbReference type="SUPFAM" id="SSF55073">
    <property type="entry name" value="Nucleotide cyclase"/>
    <property type="match status" value="1"/>
</dbReference>
<dbReference type="CDD" id="cd01949">
    <property type="entry name" value="GGDEF"/>
    <property type="match status" value="1"/>
</dbReference>
<dbReference type="PROSITE" id="PS50112">
    <property type="entry name" value="PAS"/>
    <property type="match status" value="1"/>
</dbReference>
<reference evidence="5 6" key="1">
    <citation type="submission" date="2006-03" db="EMBL/GenBank/DDBJ databases">
        <title>Complete sequence of Rhodopseudomonas palustris BisB5.</title>
        <authorList>
            <consortium name="US DOE Joint Genome Institute"/>
            <person name="Copeland A."/>
            <person name="Lucas S."/>
            <person name="Lapidus A."/>
            <person name="Barry K."/>
            <person name="Detter J.C."/>
            <person name="Glavina del Rio T."/>
            <person name="Hammon N."/>
            <person name="Israni S."/>
            <person name="Dalin E."/>
            <person name="Tice H."/>
            <person name="Pitluck S."/>
            <person name="Chain P."/>
            <person name="Malfatti S."/>
            <person name="Shin M."/>
            <person name="Vergez L."/>
            <person name="Schmutz J."/>
            <person name="Larimer F."/>
            <person name="Land M."/>
            <person name="Hauser L."/>
            <person name="Pelletier D.A."/>
            <person name="Kyrpides N."/>
            <person name="Lykidis A."/>
            <person name="Oda Y."/>
            <person name="Harwood C.S."/>
            <person name="Richardson P."/>
        </authorList>
    </citation>
    <scope>NUCLEOTIDE SEQUENCE [LARGE SCALE GENOMIC DNA]</scope>
    <source>
        <strain evidence="5 6">BisB5</strain>
    </source>
</reference>
<dbReference type="InterPro" id="IPR043128">
    <property type="entry name" value="Rev_trsase/Diguanyl_cyclase"/>
</dbReference>
<evidence type="ECO:0000259" key="4">
    <source>
        <dbReference type="PROSITE" id="PS50887"/>
    </source>
</evidence>
<feature type="domain" description="GGDEF" evidence="4">
    <location>
        <begin position="489"/>
        <end position="624"/>
    </location>
</feature>
<dbReference type="eggNOG" id="COG3706">
    <property type="taxonomic scope" value="Bacteria"/>
</dbReference>
<feature type="domain" description="PAS" evidence="2">
    <location>
        <begin position="329"/>
        <end position="389"/>
    </location>
</feature>
<protein>
    <submittedName>
        <fullName evidence="5">Diguanylate cyclase with PAS/PAC sensor</fullName>
    </submittedName>
</protein>
<keyword evidence="1" id="KW-1133">Transmembrane helix</keyword>
<dbReference type="InterPro" id="IPR029787">
    <property type="entry name" value="Nucleotide_cyclase"/>
</dbReference>
<dbReference type="Pfam" id="PF00990">
    <property type="entry name" value="GGDEF"/>
    <property type="match status" value="1"/>
</dbReference>
<sequence length="644" mass="71424" precursor="true">MTAKTPSAPSLIGRLSTPSLIVTMFLLGMSACVLGLVVWKAYDARRIALVQSETEIRNLVRSLTEHASHTIQSVDVVVDDLVALLRFRGTPTTVFNDRLREIVDNLPHLRRLAVLDERGDLRFASIAQVPHINYADRSYFNHHRDNPHRELLITGPLLPRTSSQPVIALTRRIETPEGQFAGVVVATIESDYFLEFYKMFKLGTNGSINLINGDGNVLIRWPALSTQVRDLSRGNLFQKRLKDSPTGYHRIVSPFDGLVKYYAYEKSGRYPLIVTVSRSEASVLSGWYEELRSDILVAIALLACIVLLATLLGSQLRYRQRVENILREREARFRLIDANIADVVLLLDNKGVLVFVSQSSKAVLGFTPEQLIGQSCFDLVHPDDASSLRLHNLQLDQPSGSERREFRLVRPDGTMIWLEANFRFTKSERTRRCDIVCTLRDVTQRKRMEDEVEALNFRLAEMAKTDGLTGLPNRRSLDDFINNVFATHADLAVLMIDIDYFKGLNDCLGHQAGDEGLRQIGKLLGDVVANTGGLAARYGGEEFAVILPGSDAKAAMALAETARIKIRDLALANPAAPNQRLTVSIGVASRTSATPDASTLFREADIALYEAKRRSRDCSVAAPVYLGDAGSLVPEVEARSGTPA</sequence>
<dbReference type="PROSITE" id="PS51257">
    <property type="entry name" value="PROKAR_LIPOPROTEIN"/>
    <property type="match status" value="1"/>
</dbReference>
<dbReference type="HOGENOM" id="CLU_000445_134_2_5"/>
<dbReference type="PROSITE" id="PS50887">
    <property type="entry name" value="GGDEF"/>
    <property type="match status" value="1"/>
</dbReference>
<evidence type="ECO:0000259" key="2">
    <source>
        <dbReference type="PROSITE" id="PS50112"/>
    </source>
</evidence>
<dbReference type="PANTHER" id="PTHR44757:SF2">
    <property type="entry name" value="BIOFILM ARCHITECTURE MAINTENANCE PROTEIN MBAA"/>
    <property type="match status" value="1"/>
</dbReference>
<dbReference type="InterPro" id="IPR000160">
    <property type="entry name" value="GGDEF_dom"/>
</dbReference>
<dbReference type="EMBL" id="CP000283">
    <property type="protein sequence ID" value="ABE40683.1"/>
    <property type="molecule type" value="Genomic_DNA"/>
</dbReference>
<accession>Q133Q6</accession>
<dbReference type="Gene3D" id="3.30.450.20">
    <property type="entry name" value="PAS domain"/>
    <property type="match status" value="3"/>
</dbReference>
<dbReference type="Pfam" id="PF22588">
    <property type="entry name" value="dCache_1_like"/>
    <property type="match status" value="1"/>
</dbReference>
<dbReference type="BioCyc" id="RPAL316057:RPD_RS17400-MONOMER"/>
<dbReference type="SUPFAM" id="SSF55785">
    <property type="entry name" value="PYP-like sensor domain (PAS domain)"/>
    <property type="match status" value="1"/>
</dbReference>
<dbReference type="InterPro" id="IPR000700">
    <property type="entry name" value="PAS-assoc_C"/>
</dbReference>
<dbReference type="CDD" id="cd12914">
    <property type="entry name" value="PDC1_DGC_like"/>
    <property type="match status" value="1"/>
</dbReference>
<organism evidence="5 6">
    <name type="scientific">Rhodopseudomonas palustris (strain BisB5)</name>
    <dbReference type="NCBI Taxonomy" id="316057"/>
    <lineage>
        <taxon>Bacteria</taxon>
        <taxon>Pseudomonadati</taxon>
        <taxon>Pseudomonadota</taxon>
        <taxon>Alphaproteobacteria</taxon>
        <taxon>Hyphomicrobiales</taxon>
        <taxon>Nitrobacteraceae</taxon>
        <taxon>Rhodopseudomonas</taxon>
    </lineage>
</organism>
<dbReference type="InterPro" id="IPR035965">
    <property type="entry name" value="PAS-like_dom_sf"/>
</dbReference>
<evidence type="ECO:0000313" key="5">
    <source>
        <dbReference type="EMBL" id="ABE40683.1"/>
    </source>
</evidence>
<gene>
    <name evidence="5" type="ordered locus">RPD_3460</name>
</gene>
<dbReference type="InterPro" id="IPR054327">
    <property type="entry name" value="His-kinase-like_sensor"/>
</dbReference>
<proteinExistence type="predicted"/>
<evidence type="ECO:0000256" key="1">
    <source>
        <dbReference type="SAM" id="Phobius"/>
    </source>
</evidence>
<dbReference type="eggNOG" id="COG2202">
    <property type="taxonomic scope" value="Bacteria"/>
</dbReference>
<dbReference type="KEGG" id="rpd:RPD_3460"/>